<dbReference type="RefSeq" id="WP_123576247.1">
    <property type="nucleotide sequence ID" value="NZ_RKHG01000001.1"/>
</dbReference>
<name>A0A3N1ZX92_9ACTN</name>
<protein>
    <submittedName>
        <fullName evidence="1">Uncharacterized protein</fullName>
    </submittedName>
</protein>
<dbReference type="Proteomes" id="UP000275749">
    <property type="component" value="Unassembled WGS sequence"/>
</dbReference>
<gene>
    <name evidence="1" type="ORF">EDD41_2719</name>
</gene>
<sequence>MDAVIAGLVGTAVGGVISLVNTMWNSKVQASTAERQLEAQGRHAAQAATREHLFQRHSEFLEAVERKMRAANDEEGPDYVELASWETENYLFNEVAKLRLLASPTTVDAASGYVAAVMQQFNVEGAIYQLQRERGFFIPNWARASQQEQTDVDKRRGLYVECAQADLGLAALSDALRTQVRNLPALHPDWCDWRDRDAYYTKLAETRLAKLLPASGEQDDKE</sequence>
<reference evidence="1 2" key="1">
    <citation type="submission" date="2018-11" db="EMBL/GenBank/DDBJ databases">
        <title>Sequencing the genomes of 1000 actinobacteria strains.</title>
        <authorList>
            <person name="Klenk H.-P."/>
        </authorList>
    </citation>
    <scope>NUCLEOTIDE SEQUENCE [LARGE SCALE GENOMIC DNA]</scope>
    <source>
        <strain evidence="1 2">DSM 10546</strain>
    </source>
</reference>
<dbReference type="AlphaFoldDB" id="A0A3N1ZX92"/>
<accession>A0A3N1ZX92</accession>
<proteinExistence type="predicted"/>
<evidence type="ECO:0000313" key="2">
    <source>
        <dbReference type="Proteomes" id="UP000275749"/>
    </source>
</evidence>
<dbReference type="EMBL" id="RKHG01000001">
    <property type="protein sequence ID" value="ROR55445.1"/>
    <property type="molecule type" value="Genomic_DNA"/>
</dbReference>
<organism evidence="1 2">
    <name type="scientific">Luteococcus japonicus</name>
    <dbReference type="NCBI Taxonomy" id="33984"/>
    <lineage>
        <taxon>Bacteria</taxon>
        <taxon>Bacillati</taxon>
        <taxon>Actinomycetota</taxon>
        <taxon>Actinomycetes</taxon>
        <taxon>Propionibacteriales</taxon>
        <taxon>Propionibacteriaceae</taxon>
        <taxon>Luteococcus</taxon>
    </lineage>
</organism>
<comment type="caution">
    <text evidence="1">The sequence shown here is derived from an EMBL/GenBank/DDBJ whole genome shotgun (WGS) entry which is preliminary data.</text>
</comment>
<evidence type="ECO:0000313" key="1">
    <source>
        <dbReference type="EMBL" id="ROR55445.1"/>
    </source>
</evidence>